<dbReference type="AlphaFoldDB" id="J4V3T2"/>
<dbReference type="InterPro" id="IPR036134">
    <property type="entry name" value="Crypto/Photolyase_FAD-like_sf"/>
</dbReference>
<dbReference type="PANTHER" id="PTHR38657">
    <property type="entry name" value="SLR1343 PROTEIN"/>
    <property type="match status" value="1"/>
</dbReference>
<evidence type="ECO:0000313" key="3">
    <source>
        <dbReference type="Proteomes" id="UP000010116"/>
    </source>
</evidence>
<dbReference type="Proteomes" id="UP000010116">
    <property type="component" value="Unassembled WGS sequence"/>
</dbReference>
<name>J4V3T2_9GAMM</name>
<feature type="domain" description="Cryptochrome/DNA photolyase FAD-binding" evidence="1">
    <location>
        <begin position="48"/>
        <end position="138"/>
    </location>
</feature>
<dbReference type="InterPro" id="IPR052551">
    <property type="entry name" value="UV-DNA_repair_photolyase"/>
</dbReference>
<dbReference type="Gene3D" id="1.10.10.1710">
    <property type="entry name" value="Deoxyribodipyrimidine photolyase-related"/>
    <property type="match status" value="1"/>
</dbReference>
<dbReference type="Gene3D" id="1.25.40.80">
    <property type="match status" value="1"/>
</dbReference>
<proteinExistence type="predicted"/>
<reference evidence="2 3" key="1">
    <citation type="journal article" date="2012" name="ISME J.">
        <title>Genomic insights to SAR86, an abundant and uncultivated marine bacterial lineage.</title>
        <authorList>
            <person name="Dupont C.L."/>
            <person name="Rusch D.B."/>
            <person name="Yooseph S."/>
            <person name="Lombardo M.J."/>
            <person name="Richter R.A."/>
            <person name="Valas R."/>
            <person name="Novotny M."/>
            <person name="Yee-Greenbaum J."/>
            <person name="Selengut J.D."/>
            <person name="Haft D.H."/>
            <person name="Halpern A.L."/>
            <person name="Lasken R.S."/>
            <person name="Nealson K."/>
            <person name="Friedman R."/>
            <person name="Venter J.C."/>
        </authorList>
    </citation>
    <scope>NUCLEOTIDE SEQUENCE [LARGE SCALE GENOMIC DNA]</scope>
</reference>
<dbReference type="EMBL" id="JH611179">
    <property type="protein sequence ID" value="EJP73182.1"/>
    <property type="molecule type" value="Genomic_DNA"/>
</dbReference>
<gene>
    <name evidence="2" type="ORF">NT02SARS_1751</name>
</gene>
<organism evidence="2 3">
    <name type="scientific">SAR86 cluster bacterium SAR86B</name>
    <dbReference type="NCBI Taxonomy" id="1123867"/>
    <lineage>
        <taxon>Bacteria</taxon>
        <taxon>Pseudomonadati</taxon>
        <taxon>Pseudomonadota</taxon>
        <taxon>Gammaproteobacteria</taxon>
        <taxon>SAR86 cluster</taxon>
    </lineage>
</organism>
<dbReference type="Gene3D" id="1.10.579.10">
    <property type="entry name" value="DNA Cyclobutane Dipyrimidine Photolyase, subunit A, domain 3"/>
    <property type="match status" value="1"/>
</dbReference>
<accession>J4V3T2</accession>
<evidence type="ECO:0000313" key="2">
    <source>
        <dbReference type="EMBL" id="EJP73182.1"/>
    </source>
</evidence>
<keyword evidence="2" id="KW-0456">Lyase</keyword>
<dbReference type="SUPFAM" id="SSF48173">
    <property type="entry name" value="Cryptochrome/photolyase FAD-binding domain"/>
    <property type="match status" value="1"/>
</dbReference>
<evidence type="ECO:0000259" key="1">
    <source>
        <dbReference type="Pfam" id="PF03441"/>
    </source>
</evidence>
<dbReference type="HOGENOM" id="CLU_031632_0_0_6"/>
<dbReference type="GO" id="GO:0016829">
    <property type="term" value="F:lyase activity"/>
    <property type="evidence" value="ECO:0007669"/>
    <property type="project" value="UniProtKB-KW"/>
</dbReference>
<sequence length="238" mass="27867">MFHSLMSPYFNSGLLDPYECVSEVEKKYLESPIEIPINSIEGFIRQIIGWREFIMGVYWDNMPQYKQANFWNHKRSLSDSWYKGETGIPPLDSAITESLELGYTHHINRLMIISNLMNLCGVNPNDIYKWFMEMYIDTADWVMVPNVYGMGTFADGGIFSTKPYICGSSYMLRMSNHKKGEWCDIVDGLYWNFIEKNINFFKTNPRLSLMVNALNKLNPERKKLIIDKAERFIEQNTT</sequence>
<dbReference type="InterPro" id="IPR005101">
    <property type="entry name" value="Cryptochr/Photolyase_FAD-bd"/>
</dbReference>
<dbReference type="PANTHER" id="PTHR38657:SF1">
    <property type="entry name" value="SLR1343 PROTEIN"/>
    <property type="match status" value="1"/>
</dbReference>
<dbReference type="Pfam" id="PF03441">
    <property type="entry name" value="FAD_binding_7"/>
    <property type="match status" value="1"/>
</dbReference>
<protein>
    <submittedName>
        <fullName evidence="2">Deoxyribodipyrimidine photo-lyase</fullName>
    </submittedName>
</protein>